<evidence type="ECO:0000313" key="7">
    <source>
        <dbReference type="EMBL" id="TDT37843.1"/>
    </source>
</evidence>
<sequence length="381" mass="41285">MSKEFVRQMALDPDHFERRRGVMARMHLDPWLLLLLLGVMGFGLVVLFSASENSAAAVEAQVIRMGVAFVIMLFFAQLDPLLYRRWSPLVYLAGTLALVAVMFFGEESGGAQRWLDIPGVTRVQPSELMKVAVPLMVAWYLSRQHLPPGAMAILVTAVLVVAPSILIANQPDLGTALLVAASGLFVLFLAGLSWKLITTMVILAALSAPAMWLYVMRDYQKERVLTLLNPGSDPLGAGWNITQSKTAIGSGGLYGKGWEESTQASLDFLPESHTDFIVAVLAEEFGFVGVTILLVLYALIVIRGLFIASAAQSSFSRLLAGGITLTFFIYVLVNVSMVSGLVPVVGVPLPLVSFGGTSMVTLMLGFGILMAIHTHRRMLET</sequence>
<keyword evidence="6" id="KW-0573">Peptidoglycan synthesis</keyword>
<dbReference type="GO" id="GO:0015648">
    <property type="term" value="F:lipid-linked peptidoglycan transporter activity"/>
    <property type="evidence" value="ECO:0007669"/>
    <property type="project" value="TreeGrafter"/>
</dbReference>
<evidence type="ECO:0000256" key="4">
    <source>
        <dbReference type="ARBA" id="ARBA00022989"/>
    </source>
</evidence>
<keyword evidence="3 6" id="KW-0133">Cell shape</keyword>
<comment type="pathway">
    <text evidence="6">Cell wall biogenesis; peptidoglycan biosynthesis.</text>
</comment>
<dbReference type="RefSeq" id="WP_133737032.1">
    <property type="nucleotide sequence ID" value="NZ_SOAX01000007.1"/>
</dbReference>
<organism evidence="7 8">
    <name type="scientific">Halospina denitrificans</name>
    <dbReference type="NCBI Taxonomy" id="332522"/>
    <lineage>
        <taxon>Bacteria</taxon>
        <taxon>Pseudomonadati</taxon>
        <taxon>Pseudomonadota</taxon>
        <taxon>Gammaproteobacteria</taxon>
        <taxon>Halospina</taxon>
    </lineage>
</organism>
<evidence type="ECO:0000256" key="1">
    <source>
        <dbReference type="ARBA" id="ARBA00004141"/>
    </source>
</evidence>
<keyword evidence="6" id="KW-0808">Transferase</keyword>
<keyword evidence="5 6" id="KW-0472">Membrane</keyword>
<dbReference type="GO" id="GO:0005886">
    <property type="term" value="C:plasma membrane"/>
    <property type="evidence" value="ECO:0007669"/>
    <property type="project" value="UniProtKB-SubCell"/>
</dbReference>
<dbReference type="GO" id="GO:0051301">
    <property type="term" value="P:cell division"/>
    <property type="evidence" value="ECO:0007669"/>
    <property type="project" value="InterPro"/>
</dbReference>
<evidence type="ECO:0000256" key="6">
    <source>
        <dbReference type="HAMAP-Rule" id="MF_02079"/>
    </source>
</evidence>
<dbReference type="OrthoDB" id="9768187at2"/>
<reference evidence="7 8" key="1">
    <citation type="submission" date="2019-03" db="EMBL/GenBank/DDBJ databases">
        <title>Genomic Encyclopedia of Type Strains, Phase IV (KMG-IV): sequencing the most valuable type-strain genomes for metagenomic binning, comparative biology and taxonomic classification.</title>
        <authorList>
            <person name="Goeker M."/>
        </authorList>
    </citation>
    <scope>NUCLEOTIDE SEQUENCE [LARGE SCALE GENOMIC DNA]</scope>
    <source>
        <strain evidence="7 8">DSM 15505</strain>
    </source>
</reference>
<keyword evidence="6" id="KW-1003">Cell membrane</keyword>
<comment type="caution">
    <text evidence="7">The sequence shown here is derived from an EMBL/GenBank/DDBJ whole genome shotgun (WGS) entry which is preliminary data.</text>
</comment>
<name>A0A4R7JLC9_9GAMM</name>
<feature type="transmembrane region" description="Helical" evidence="6">
    <location>
        <begin position="28"/>
        <end position="50"/>
    </location>
</feature>
<dbReference type="EC" id="2.4.99.28" evidence="6"/>
<feature type="transmembrane region" description="Helical" evidence="6">
    <location>
        <begin position="149"/>
        <end position="167"/>
    </location>
</feature>
<dbReference type="HAMAP" id="MF_02079">
    <property type="entry name" value="PGT_RodA"/>
    <property type="match status" value="1"/>
</dbReference>
<evidence type="ECO:0000256" key="5">
    <source>
        <dbReference type="ARBA" id="ARBA00023136"/>
    </source>
</evidence>
<dbReference type="InterPro" id="IPR011923">
    <property type="entry name" value="RodA/MrdB"/>
</dbReference>
<feature type="transmembrane region" description="Helical" evidence="6">
    <location>
        <begin position="351"/>
        <end position="372"/>
    </location>
</feature>
<comment type="similarity">
    <text evidence="6">Belongs to the SEDS family. MrdB/RodA subfamily.</text>
</comment>
<keyword evidence="8" id="KW-1185">Reference proteome</keyword>
<dbReference type="InterPro" id="IPR001182">
    <property type="entry name" value="FtsW/RodA"/>
</dbReference>
<dbReference type="EMBL" id="SOAX01000007">
    <property type="protein sequence ID" value="TDT37843.1"/>
    <property type="molecule type" value="Genomic_DNA"/>
</dbReference>
<feature type="transmembrane region" description="Helical" evidence="6">
    <location>
        <begin position="89"/>
        <end position="105"/>
    </location>
</feature>
<gene>
    <name evidence="6" type="primary">mrdB</name>
    <name evidence="6" type="synonym">rodA</name>
    <name evidence="7" type="ORF">DES49_2806</name>
</gene>
<keyword evidence="6" id="KW-0997">Cell inner membrane</keyword>
<dbReference type="PANTHER" id="PTHR30474:SF1">
    <property type="entry name" value="PEPTIDOGLYCAN GLYCOSYLTRANSFERASE MRDB"/>
    <property type="match status" value="1"/>
</dbReference>
<accession>A0A4R7JLC9</accession>
<comment type="subcellular location">
    <subcellularLocation>
        <location evidence="6">Cell inner membrane</location>
        <topology evidence="6">Multi-pass membrane protein</topology>
    </subcellularLocation>
    <subcellularLocation>
        <location evidence="1">Membrane</location>
        <topology evidence="1">Multi-pass membrane protein</topology>
    </subcellularLocation>
</comment>
<feature type="transmembrane region" description="Helical" evidence="6">
    <location>
        <begin position="197"/>
        <end position="215"/>
    </location>
</feature>
<dbReference type="PANTHER" id="PTHR30474">
    <property type="entry name" value="CELL CYCLE PROTEIN"/>
    <property type="match status" value="1"/>
</dbReference>
<dbReference type="UniPathway" id="UPA00219"/>
<dbReference type="GO" id="GO:0071555">
    <property type="term" value="P:cell wall organization"/>
    <property type="evidence" value="ECO:0007669"/>
    <property type="project" value="UniProtKB-KW"/>
</dbReference>
<keyword evidence="2 6" id="KW-0812">Transmembrane</keyword>
<feature type="transmembrane region" description="Helical" evidence="6">
    <location>
        <begin position="285"/>
        <end position="306"/>
    </location>
</feature>
<protein>
    <recommendedName>
        <fullName evidence="6">Peptidoglycan glycosyltransferase MrdB</fullName>
        <shortName evidence="6">PGT</shortName>
        <ecNumber evidence="6">2.4.99.28</ecNumber>
    </recommendedName>
    <alternativeName>
        <fullName evidence="6">Cell elongation protein RodA</fullName>
    </alternativeName>
    <alternativeName>
        <fullName evidence="6">Cell wall polymerase</fullName>
    </alternativeName>
    <alternativeName>
        <fullName evidence="6">Peptidoglycan polymerase</fullName>
        <shortName evidence="6">PG polymerase</shortName>
    </alternativeName>
</protein>
<proteinExistence type="inferred from homology"/>
<dbReference type="AlphaFoldDB" id="A0A4R7JLC9"/>
<dbReference type="GO" id="GO:0009252">
    <property type="term" value="P:peptidoglycan biosynthetic process"/>
    <property type="evidence" value="ECO:0007669"/>
    <property type="project" value="UniProtKB-UniRule"/>
</dbReference>
<evidence type="ECO:0000256" key="3">
    <source>
        <dbReference type="ARBA" id="ARBA00022960"/>
    </source>
</evidence>
<feature type="transmembrane region" description="Helical" evidence="6">
    <location>
        <begin position="173"/>
        <end position="190"/>
    </location>
</feature>
<keyword evidence="4 6" id="KW-1133">Transmembrane helix</keyword>
<comment type="catalytic activity">
    <reaction evidence="6">
        <text>[GlcNAc-(1-&gt;4)-Mur2Ac(oyl-L-Ala-gamma-D-Glu-L-Lys-D-Ala-D-Ala)](n)-di-trans,octa-cis-undecaprenyl diphosphate + beta-D-GlcNAc-(1-&gt;4)-Mur2Ac(oyl-L-Ala-gamma-D-Glu-L-Lys-D-Ala-D-Ala)-di-trans,octa-cis-undecaprenyl diphosphate = [GlcNAc-(1-&gt;4)-Mur2Ac(oyl-L-Ala-gamma-D-Glu-L-Lys-D-Ala-D-Ala)](n+1)-di-trans,octa-cis-undecaprenyl diphosphate + di-trans,octa-cis-undecaprenyl diphosphate + H(+)</text>
        <dbReference type="Rhea" id="RHEA:23708"/>
        <dbReference type="Rhea" id="RHEA-COMP:9602"/>
        <dbReference type="Rhea" id="RHEA-COMP:9603"/>
        <dbReference type="ChEBI" id="CHEBI:15378"/>
        <dbReference type="ChEBI" id="CHEBI:58405"/>
        <dbReference type="ChEBI" id="CHEBI:60033"/>
        <dbReference type="ChEBI" id="CHEBI:78435"/>
        <dbReference type="EC" id="2.4.99.28"/>
    </reaction>
</comment>
<evidence type="ECO:0000256" key="2">
    <source>
        <dbReference type="ARBA" id="ARBA00022692"/>
    </source>
</evidence>
<keyword evidence="6" id="KW-0961">Cell wall biogenesis/degradation</keyword>
<keyword evidence="6" id="KW-0328">Glycosyltransferase</keyword>
<feature type="transmembrane region" description="Helical" evidence="6">
    <location>
        <begin position="318"/>
        <end position="345"/>
    </location>
</feature>
<dbReference type="GO" id="GO:0032153">
    <property type="term" value="C:cell division site"/>
    <property type="evidence" value="ECO:0007669"/>
    <property type="project" value="TreeGrafter"/>
</dbReference>
<dbReference type="GO" id="GO:0008360">
    <property type="term" value="P:regulation of cell shape"/>
    <property type="evidence" value="ECO:0007669"/>
    <property type="project" value="UniProtKB-KW"/>
</dbReference>
<dbReference type="NCBIfam" id="TIGR02210">
    <property type="entry name" value="rodA_shape"/>
    <property type="match status" value="1"/>
</dbReference>
<dbReference type="GO" id="GO:0008955">
    <property type="term" value="F:peptidoglycan glycosyltransferase activity"/>
    <property type="evidence" value="ECO:0007669"/>
    <property type="project" value="UniProtKB-UniRule"/>
</dbReference>
<comment type="function">
    <text evidence="6">Peptidoglycan polymerase that is essential for cell wall elongation.</text>
</comment>
<dbReference type="Pfam" id="PF01098">
    <property type="entry name" value="FTSW_RODA_SPOVE"/>
    <property type="match status" value="1"/>
</dbReference>
<dbReference type="Proteomes" id="UP000295830">
    <property type="component" value="Unassembled WGS sequence"/>
</dbReference>
<feature type="transmembrane region" description="Helical" evidence="6">
    <location>
        <begin position="62"/>
        <end position="82"/>
    </location>
</feature>
<evidence type="ECO:0000313" key="8">
    <source>
        <dbReference type="Proteomes" id="UP000295830"/>
    </source>
</evidence>